<evidence type="ECO:0000256" key="5">
    <source>
        <dbReference type="ARBA" id="ARBA00023136"/>
    </source>
</evidence>
<name>A0A931CWL2_9BACT</name>
<gene>
    <name evidence="7" type="ORF">H0S81_09040</name>
</gene>
<keyword evidence="4 6" id="KW-1133">Transmembrane helix</keyword>
<dbReference type="GO" id="GO:0044781">
    <property type="term" value="P:bacterial-type flagellum organization"/>
    <property type="evidence" value="ECO:0007669"/>
    <property type="project" value="InterPro"/>
</dbReference>
<proteinExistence type="predicted"/>
<evidence type="ECO:0000313" key="7">
    <source>
        <dbReference type="EMBL" id="MBG0780056.1"/>
    </source>
</evidence>
<dbReference type="EMBL" id="JACCQK010000558">
    <property type="protein sequence ID" value="MBG0780056.1"/>
    <property type="molecule type" value="Genomic_DNA"/>
</dbReference>
<evidence type="ECO:0000256" key="2">
    <source>
        <dbReference type="ARBA" id="ARBA00022475"/>
    </source>
</evidence>
<evidence type="ECO:0000256" key="4">
    <source>
        <dbReference type="ARBA" id="ARBA00022989"/>
    </source>
</evidence>
<evidence type="ECO:0000256" key="1">
    <source>
        <dbReference type="ARBA" id="ARBA00004236"/>
    </source>
</evidence>
<sequence length="98" mass="10762">MGGIVDVSLVGTVLKTVIMLAVVLACMIGILYAMRRFLPLGNRHQGDLDIKRLGAFYLSPKERIEVMEISGERIVLGVAPGRINYITTLKTDNDISET</sequence>
<evidence type="ECO:0000256" key="3">
    <source>
        <dbReference type="ARBA" id="ARBA00022692"/>
    </source>
</evidence>
<dbReference type="InterPro" id="IPR022781">
    <property type="entry name" value="Flagellar_biosynth_FliO"/>
</dbReference>
<comment type="caution">
    <text evidence="7">The sequence shown here is derived from an EMBL/GenBank/DDBJ whole genome shotgun (WGS) entry which is preliminary data.</text>
</comment>
<evidence type="ECO:0000256" key="6">
    <source>
        <dbReference type="SAM" id="Phobius"/>
    </source>
</evidence>
<feature type="transmembrane region" description="Helical" evidence="6">
    <location>
        <begin position="12"/>
        <end position="34"/>
    </location>
</feature>
<reference evidence="7" key="1">
    <citation type="submission" date="2020-07" db="EMBL/GenBank/DDBJ databases">
        <title>Severe corrosion of carbon steel in oil field produced water can be linked to methanogenic archaea containing a special type of NiFe hydrogenase.</title>
        <authorList>
            <person name="Lahme S."/>
            <person name="Mand J."/>
            <person name="Longwell J."/>
            <person name="Smith R."/>
            <person name="Enning D."/>
        </authorList>
    </citation>
    <scope>NUCLEOTIDE SEQUENCE</scope>
    <source>
        <strain evidence="7">MIC098Bin6</strain>
    </source>
</reference>
<dbReference type="Proteomes" id="UP000706172">
    <property type="component" value="Unassembled WGS sequence"/>
</dbReference>
<protein>
    <submittedName>
        <fullName evidence="7">FliO/MopB family protein</fullName>
    </submittedName>
</protein>
<keyword evidence="2" id="KW-1003">Cell membrane</keyword>
<accession>A0A931CWL2</accession>
<dbReference type="GO" id="GO:0016020">
    <property type="term" value="C:membrane"/>
    <property type="evidence" value="ECO:0007669"/>
    <property type="project" value="InterPro"/>
</dbReference>
<dbReference type="AlphaFoldDB" id="A0A931CWL2"/>
<comment type="subcellular location">
    <subcellularLocation>
        <location evidence="1">Cell membrane</location>
    </subcellularLocation>
</comment>
<evidence type="ECO:0000313" key="8">
    <source>
        <dbReference type="Proteomes" id="UP000706172"/>
    </source>
</evidence>
<keyword evidence="5 6" id="KW-0472">Membrane</keyword>
<dbReference type="Pfam" id="PF04347">
    <property type="entry name" value="FliO"/>
    <property type="match status" value="1"/>
</dbReference>
<keyword evidence="3 6" id="KW-0812">Transmembrane</keyword>
<organism evidence="7 8">
    <name type="scientific">Desulfotignum balticum</name>
    <dbReference type="NCBI Taxonomy" id="115781"/>
    <lineage>
        <taxon>Bacteria</taxon>
        <taxon>Pseudomonadati</taxon>
        <taxon>Thermodesulfobacteriota</taxon>
        <taxon>Desulfobacteria</taxon>
        <taxon>Desulfobacterales</taxon>
        <taxon>Desulfobacteraceae</taxon>
        <taxon>Desulfotignum</taxon>
    </lineage>
</organism>